<evidence type="ECO:0000256" key="2">
    <source>
        <dbReference type="ARBA" id="ARBA00022448"/>
    </source>
</evidence>
<dbReference type="FunFam" id="1.10.287.70:FF:000018">
    <property type="entry name" value="Voltage-dependent T-type calcium channel subunit alpha"/>
    <property type="match status" value="1"/>
</dbReference>
<evidence type="ECO:0000256" key="17">
    <source>
        <dbReference type="SAM" id="MobiDB-lite"/>
    </source>
</evidence>
<protein>
    <submittedName>
        <fullName evidence="22">Voltage-dependent T-type calcium channel subunit alpha-1G-like isoform X1</fullName>
    </submittedName>
</protein>
<dbReference type="OMA" id="CHCSSPC"/>
<dbReference type="InterPro" id="IPR002077">
    <property type="entry name" value="VDCCAlpha1"/>
</dbReference>
<comment type="subcellular location">
    <subcellularLocation>
        <location evidence="1 16">Membrane</location>
        <topology evidence="1 16">Multi-pass membrane protein</topology>
    </subcellularLocation>
</comment>
<keyword evidence="15" id="KW-0479">Metal-binding</keyword>
<accession>A0A6P6XSX3</accession>
<comment type="similarity">
    <text evidence="16">Belongs to the calcium channel alpha-1 subunit (TC 1.A.1.11) family.</text>
</comment>
<dbReference type="Gene3D" id="1.10.287.70">
    <property type="match status" value="4"/>
</dbReference>
<feature type="transmembrane region" description="Helical" evidence="18">
    <location>
        <begin position="1841"/>
        <end position="1864"/>
    </location>
</feature>
<evidence type="ECO:0000256" key="18">
    <source>
        <dbReference type="SAM" id="Phobius"/>
    </source>
</evidence>
<evidence type="ECO:0000259" key="20">
    <source>
        <dbReference type="Pfam" id="PF00520"/>
    </source>
</evidence>
<keyword evidence="9 18" id="KW-1133">Transmembrane helix</keyword>
<keyword evidence="8 16" id="KW-0851">Voltage-gated channel</keyword>
<gene>
    <name evidence="22" type="primary">LOC113790463</name>
</gene>
<feature type="binding site" evidence="15">
    <location>
        <position position="289"/>
    </location>
    <ligand>
        <name>Ca(2+)</name>
        <dbReference type="ChEBI" id="CHEBI:29108"/>
    </ligand>
</feature>
<evidence type="ECO:0000313" key="21">
    <source>
        <dbReference type="Proteomes" id="UP000515146"/>
    </source>
</evidence>
<dbReference type="PANTHER" id="PTHR10037:SF230">
    <property type="entry name" value="CA[2+]-CHANNEL PROTEIN ALPHA[[1]] SUBUNIT T, ISOFORM F"/>
    <property type="match status" value="1"/>
</dbReference>
<evidence type="ECO:0000256" key="10">
    <source>
        <dbReference type="ARBA" id="ARBA00023065"/>
    </source>
</evidence>
<keyword evidence="3 16" id="KW-0109">Calcium transport</keyword>
<keyword evidence="7 15" id="KW-0106">Calcium</keyword>
<dbReference type="InterPro" id="IPR027359">
    <property type="entry name" value="Volt_channel_dom_sf"/>
</dbReference>
<keyword evidence="5 18" id="KW-0812">Transmembrane</keyword>
<feature type="signal peptide" evidence="19">
    <location>
        <begin position="1"/>
        <end position="19"/>
    </location>
</feature>
<feature type="compositionally biased region" description="Low complexity" evidence="17">
    <location>
        <begin position="2546"/>
        <end position="2559"/>
    </location>
</feature>
<feature type="transmembrane region" description="Helical" evidence="18">
    <location>
        <begin position="1000"/>
        <end position="1023"/>
    </location>
</feature>
<feature type="transmembrane region" description="Helical" evidence="18">
    <location>
        <begin position="1951"/>
        <end position="1972"/>
    </location>
</feature>
<dbReference type="GO" id="GO:0005248">
    <property type="term" value="F:voltage-gated sodium channel activity"/>
    <property type="evidence" value="ECO:0007669"/>
    <property type="project" value="TreeGrafter"/>
</dbReference>
<feature type="domain" description="Ion transport" evidence="20">
    <location>
        <begin position="799"/>
        <end position="1031"/>
    </location>
</feature>
<feature type="domain" description="Ion transport" evidence="20">
    <location>
        <begin position="1"/>
        <end position="340"/>
    </location>
</feature>
<dbReference type="PANTHER" id="PTHR10037">
    <property type="entry name" value="VOLTAGE-GATED CATION CHANNEL CALCIUM AND SODIUM"/>
    <property type="match status" value="1"/>
</dbReference>
<dbReference type="FunFam" id="1.10.287.70:FF:000120">
    <property type="entry name" value="Voltage-dependent T-type calcium channel subunit alpha"/>
    <property type="match status" value="1"/>
</dbReference>
<evidence type="ECO:0000256" key="19">
    <source>
        <dbReference type="SAM" id="SignalP"/>
    </source>
</evidence>
<dbReference type="GO" id="GO:0008332">
    <property type="term" value="F:low voltage-gated calcium channel activity"/>
    <property type="evidence" value="ECO:0007669"/>
    <property type="project" value="TreeGrafter"/>
</dbReference>
<dbReference type="FunFam" id="1.10.287.70:FF:000125">
    <property type="entry name" value="Voltage-dependent T-type calcium channel subunit alpha"/>
    <property type="match status" value="1"/>
</dbReference>
<feature type="compositionally biased region" description="Polar residues" evidence="17">
    <location>
        <begin position="490"/>
        <end position="509"/>
    </location>
</feature>
<feature type="transmembrane region" description="Helical" evidence="18">
    <location>
        <begin position="37"/>
        <end position="55"/>
    </location>
</feature>
<feature type="compositionally biased region" description="Low complexity" evidence="17">
    <location>
        <begin position="726"/>
        <end position="745"/>
    </location>
</feature>
<feature type="compositionally biased region" description="Low complexity" evidence="17">
    <location>
        <begin position="473"/>
        <end position="482"/>
    </location>
</feature>
<feature type="compositionally biased region" description="Acidic residues" evidence="17">
    <location>
        <begin position="2531"/>
        <end position="2545"/>
    </location>
</feature>
<feature type="region of interest" description="Disordered" evidence="17">
    <location>
        <begin position="2259"/>
        <end position="2293"/>
    </location>
</feature>
<feature type="transmembrane region" description="Helical" evidence="18">
    <location>
        <begin position="1674"/>
        <end position="1693"/>
    </location>
</feature>
<keyword evidence="19" id="KW-0732">Signal</keyword>
<evidence type="ECO:0000256" key="13">
    <source>
        <dbReference type="ARBA" id="ARBA00023303"/>
    </source>
</evidence>
<organism evidence="21 22">
    <name type="scientific">Dermatophagoides pteronyssinus</name>
    <name type="common">European house dust mite</name>
    <dbReference type="NCBI Taxonomy" id="6956"/>
    <lineage>
        <taxon>Eukaryota</taxon>
        <taxon>Metazoa</taxon>
        <taxon>Ecdysozoa</taxon>
        <taxon>Arthropoda</taxon>
        <taxon>Chelicerata</taxon>
        <taxon>Arachnida</taxon>
        <taxon>Acari</taxon>
        <taxon>Acariformes</taxon>
        <taxon>Sarcoptiformes</taxon>
        <taxon>Astigmata</taxon>
        <taxon>Psoroptidia</taxon>
        <taxon>Analgoidea</taxon>
        <taxon>Pyroglyphidae</taxon>
        <taxon>Dermatophagoidinae</taxon>
        <taxon>Dermatophagoides</taxon>
    </lineage>
</organism>
<dbReference type="Proteomes" id="UP000515146">
    <property type="component" value="Unplaced"/>
</dbReference>
<name>A0A6P6XSX3_DERPT</name>
<feature type="region of interest" description="Disordered" evidence="17">
    <location>
        <begin position="1209"/>
        <end position="1287"/>
    </location>
</feature>
<evidence type="ECO:0000256" key="11">
    <source>
        <dbReference type="ARBA" id="ARBA00023136"/>
    </source>
</evidence>
<dbReference type="GO" id="GO:0046872">
    <property type="term" value="F:metal ion binding"/>
    <property type="evidence" value="ECO:0007669"/>
    <property type="project" value="UniProtKB-KW"/>
</dbReference>
<dbReference type="Pfam" id="PF00520">
    <property type="entry name" value="Ion_trans"/>
    <property type="match status" value="4"/>
</dbReference>
<feature type="compositionally biased region" description="Basic residues" evidence="17">
    <location>
        <begin position="689"/>
        <end position="718"/>
    </location>
</feature>
<feature type="transmembrane region" description="Helical" evidence="18">
    <location>
        <begin position="1641"/>
        <end position="1662"/>
    </location>
</feature>
<dbReference type="FunCoup" id="A0A6P6XSX3">
    <property type="interactions" value="124"/>
</dbReference>
<feature type="transmembrane region" description="Helical" evidence="18">
    <location>
        <begin position="922"/>
        <end position="944"/>
    </location>
</feature>
<feature type="transmembrane region" description="Helical" evidence="18">
    <location>
        <begin position="1738"/>
        <end position="1760"/>
    </location>
</feature>
<feature type="domain" description="Ion transport" evidence="20">
    <location>
        <begin position="1601"/>
        <end position="1874"/>
    </location>
</feature>
<feature type="compositionally biased region" description="Basic residues" evidence="17">
    <location>
        <begin position="543"/>
        <end position="560"/>
    </location>
</feature>
<feature type="compositionally biased region" description="Low complexity" evidence="17">
    <location>
        <begin position="1220"/>
        <end position="1229"/>
    </location>
</feature>
<keyword evidence="13" id="KW-0407">Ion channel</keyword>
<feature type="chain" id="PRO_5028304230" evidence="19">
    <location>
        <begin position="20"/>
        <end position="2590"/>
    </location>
</feature>
<dbReference type="PRINTS" id="PR00167">
    <property type="entry name" value="CACHANNEL"/>
</dbReference>
<keyword evidence="6" id="KW-0677">Repeat</keyword>
<evidence type="ECO:0000256" key="12">
    <source>
        <dbReference type="ARBA" id="ARBA00023180"/>
    </source>
</evidence>
<feature type="region of interest" description="Disordered" evidence="17">
    <location>
        <begin position="2524"/>
        <end position="2590"/>
    </location>
</feature>
<proteinExistence type="inferred from homology"/>
<feature type="transmembrane region" description="Helical" evidence="18">
    <location>
        <begin position="1603"/>
        <end position="1621"/>
    </location>
</feature>
<feature type="compositionally biased region" description="Low complexity" evidence="17">
    <location>
        <begin position="2262"/>
        <end position="2271"/>
    </location>
</feature>
<feature type="compositionally biased region" description="Low complexity" evidence="17">
    <location>
        <begin position="562"/>
        <end position="583"/>
    </location>
</feature>
<keyword evidence="12" id="KW-0325">Glycoprotein</keyword>
<dbReference type="FunFam" id="1.20.120.350:FF:000008">
    <property type="entry name" value="Voltage-dependent T-type calcium channel subunit alpha"/>
    <property type="match status" value="1"/>
</dbReference>
<feature type="transmembrane region" description="Helical" evidence="18">
    <location>
        <begin position="831"/>
        <end position="852"/>
    </location>
</feature>
<keyword evidence="10" id="KW-0406">Ion transport</keyword>
<feature type="compositionally biased region" description="Polar residues" evidence="17">
    <location>
        <begin position="1171"/>
        <end position="1186"/>
    </location>
</feature>
<evidence type="ECO:0000313" key="22">
    <source>
        <dbReference type="RefSeq" id="XP_027195936.1"/>
    </source>
</evidence>
<dbReference type="FunFam" id="1.20.120.350:FF:000009">
    <property type="entry name" value="Voltage-dependent T-type calcium channel subunit alpha"/>
    <property type="match status" value="1"/>
</dbReference>
<evidence type="ECO:0000256" key="1">
    <source>
        <dbReference type="ARBA" id="ARBA00004141"/>
    </source>
</evidence>
<feature type="compositionally biased region" description="Basic and acidic residues" evidence="17">
    <location>
        <begin position="2560"/>
        <end position="2569"/>
    </location>
</feature>
<feature type="transmembrane region" description="Helical" evidence="18">
    <location>
        <begin position="2047"/>
        <end position="2068"/>
    </location>
</feature>
<feature type="transmembrane region" description="Helical" evidence="18">
    <location>
        <begin position="277"/>
        <end position="298"/>
    </location>
</feature>
<evidence type="ECO:0000256" key="4">
    <source>
        <dbReference type="ARBA" id="ARBA00022673"/>
    </source>
</evidence>
<feature type="transmembrane region" description="Helical" evidence="18">
    <location>
        <begin position="801"/>
        <end position="819"/>
    </location>
</feature>
<dbReference type="Gene3D" id="1.20.120.350">
    <property type="entry name" value="Voltage-gated potassium channels. Chain C"/>
    <property type="match status" value="4"/>
</dbReference>
<feature type="transmembrane region" description="Helical" evidence="18">
    <location>
        <begin position="1921"/>
        <end position="1939"/>
    </location>
</feature>
<dbReference type="OrthoDB" id="416585at2759"/>
<evidence type="ECO:0000256" key="3">
    <source>
        <dbReference type="ARBA" id="ARBA00022568"/>
    </source>
</evidence>
<evidence type="ECO:0000256" key="7">
    <source>
        <dbReference type="ARBA" id="ARBA00022837"/>
    </source>
</evidence>
<dbReference type="GO" id="GO:0043005">
    <property type="term" value="C:neuron projection"/>
    <property type="evidence" value="ECO:0007669"/>
    <property type="project" value="TreeGrafter"/>
</dbReference>
<dbReference type="FunFam" id="1.20.120.350:FF:000007">
    <property type="entry name" value="Voltage-dependent T-type calcium channel subunit alpha"/>
    <property type="match status" value="1"/>
</dbReference>
<evidence type="ECO:0000256" key="14">
    <source>
        <dbReference type="ARBA" id="ARBA00036634"/>
    </source>
</evidence>
<feature type="compositionally biased region" description="Polar residues" evidence="17">
    <location>
        <begin position="1255"/>
        <end position="1269"/>
    </location>
</feature>
<dbReference type="GO" id="GO:0070509">
    <property type="term" value="P:calcium ion import"/>
    <property type="evidence" value="ECO:0007669"/>
    <property type="project" value="TreeGrafter"/>
</dbReference>
<feature type="transmembrane region" description="Helical" evidence="18">
    <location>
        <begin position="304"/>
        <end position="331"/>
    </location>
</feature>
<dbReference type="InterPro" id="IPR043203">
    <property type="entry name" value="VGCC_Ca_Na"/>
</dbReference>
<feature type="region of interest" description="Disordered" evidence="17">
    <location>
        <begin position="1165"/>
        <end position="1186"/>
    </location>
</feature>
<dbReference type="InParanoid" id="A0A6P6XSX3"/>
<evidence type="ECO:0000256" key="8">
    <source>
        <dbReference type="ARBA" id="ARBA00022882"/>
    </source>
</evidence>
<evidence type="ECO:0000256" key="16">
    <source>
        <dbReference type="RuleBase" id="RU003808"/>
    </source>
</evidence>
<dbReference type="GO" id="GO:0086010">
    <property type="term" value="P:membrane depolarization during action potential"/>
    <property type="evidence" value="ECO:0007669"/>
    <property type="project" value="TreeGrafter"/>
</dbReference>
<feature type="binding site" evidence="15">
    <location>
        <position position="982"/>
    </location>
    <ligand>
        <name>Ca(2+)</name>
        <dbReference type="ChEBI" id="CHEBI:29108"/>
    </ligand>
</feature>
<dbReference type="SUPFAM" id="SSF81324">
    <property type="entry name" value="Voltage-gated potassium channels"/>
    <property type="match status" value="4"/>
</dbReference>
<feature type="compositionally biased region" description="Low complexity" evidence="17">
    <location>
        <begin position="2280"/>
        <end position="2293"/>
    </location>
</feature>
<feature type="transmembrane region" description="Helical" evidence="18">
    <location>
        <begin position="1984"/>
        <end position="2001"/>
    </location>
</feature>
<dbReference type="CTD" id="31550"/>
<keyword evidence="4 16" id="KW-0107">Calcium channel</keyword>
<feature type="domain" description="Ion transport" evidence="20">
    <location>
        <begin position="1920"/>
        <end position="2172"/>
    </location>
</feature>
<feature type="transmembrane region" description="Helical" evidence="18">
    <location>
        <begin position="2143"/>
        <end position="2165"/>
    </location>
</feature>
<feature type="region of interest" description="Disordered" evidence="17">
    <location>
        <begin position="457"/>
        <end position="510"/>
    </location>
</feature>
<evidence type="ECO:0000256" key="5">
    <source>
        <dbReference type="ARBA" id="ARBA00022692"/>
    </source>
</evidence>
<sequence length="2590" mass="294516">MMAILLNCVTLGMYQPCSDDETCTTSRCKILQTFDDIIFGFFAIEMVIKMLAMGIMNAPNSYLSDTWNRLDFFIVVAGALEYCLDVGNMNLSAIRTVRVLRPLRAINRIPSMRILVMLLLDTLPMLGNVLLLCFFVFFIFGIIGVQLWAGLLRQRCFLSLPANTTIPSDRPDHHHIKEIYMARKFRLYTISLYYQDEDDNEKDYICSMDKDNGMHRCSNLPKSRYYHLLCTEQARPLPELNEPNDSSCVDWNQYYTDCRPGDHNPFQDAVSFDNVGMAWIAIFLVISLEGWSDIMYYIQDAHSFWSWIYFVLLIVIGSFFMINLCLVVIATQFSETKKREMERMRQERARCHSLNSLASFSLNEQLNCYGAIIQYLSYLIRKISRNLTRWYLKRYGRKKHRFKSISTNHPHHHHPQKYYCHCNSESVKGKNIHHEISSGGGGGDQCSAIVVMSTTANKDHHHYSSSRNRKKSSTTSTSNTSNVPIGGVSVNVNMPQQQPPSLTIDNNGDMSVVNVDDYHQQSAINNDDLIVITPTKSPETSKKSARKTKKTNQKKIHKRSNSSDINKQQQQQSPSSSLSPSSIGHDVDHDGGSISKNSLLLISDSHHHSHSHHVNDSIPSLYSFTDNPNQQRNPAYSCMITSNHLHSKSISCHGHDHHQPLASQLSHPILTEFNDDDNNGGHRQSSPCKCRRQYHRSGGHRGHQHQQPQHYHRRGHGRSKNDLSDRFSCSSSLSQSRSYNNNRYSGRNRRSRQSSMISIGSCNDQFERCFCCCCPTSCTKPIAETWKYLRCRLKTMVKHNYFQQAIFLAILLNTFSMGIEYHNQPQSLSHAVEISNIIFTIVFCFEMLLKLLADGFYQYIKSGFNVFDGCIVILSLLELLEEHGSGLSVLRTFRLLRILKLVRFMPALRRQLVIMLRTIDNVAVFFALLMLFIFIFSILGMNLFGCKFCDRNPIDQTLQCDRKNFDSLLWALVTVFQILTQEDWNVVLFNGMERSSPYAALYFVALMTFGNYVLFNLLVAILVEGFSQEDEMKRSTSDSNDPVDRQIKQERLIYFYSHNDDLEREIQTLEQNPTNRSVDDRSIVYHHHSISSKKSISNQGSTGGGVASNRNNESINNRMLPEISIGSMTRPLSSSAAAAAQTDMMAPAAITSSITATTTGLIPPPLITRTAATPQGSPPTSSISISEQGFFPQFPQIVSIPTNSVKSSIDLPLPQPSPLPSTSLSSSLSIDDHHQQQPQHHHQSMLIVSLKDGESNYNQPPITTTSMILPSSPLPTIDGSTIKQRPKTKRQYSTNIDDSHSAIIQPFHGFPLRKELSCIQIRNLGLDSEQPTAVTAITKRPVTAKQRRKSFFQFRQRSSQGSMSANEQNKTTLATTDQNIIGEDTFCPIYARKNIVLRRKSLAADMLLRSRSKSIQHDDNVDDYRQWNQQPPMTTGRPTIDIHYPSISISSNMSADFIGGGDRRKNSLIHEIRVLSPRNSLKGIFYSSSVISIRNSNEFPNDNNDGDEMVKQQQRRRSSLSSSSSIIHTAAETATTAEAMDKKLSSKKSKTKKASELNEKIRKFCIYFKWTSWMTIREDYSLFIFSPSNRFRRYCTWIADHPYFDYIVLIFISMNCVTLAMERPKIPPNSREREFLNVANFVFTLVFGIEMLVKVIAKGLFYGRNAYFHNGWNIMDGSLVGISLLDIFLSFVAQRSPRIFGILRVFRLLRSLRPLRVINRAPGLKLVVQTLLSSLRPIGNIVLICCTFFIIFGILGVQLFKGSFYYCDGPKAKHVRNKLECLSDPRNQWINRKYNFDNLGQALMSLFVLSSKDGWVNIMYTGLDAVGVDQQPIENYNEWRLLYFISFLLLVAFFVLNMFVGVVVENFHRCRREQEQEEKAFRALKRAEKMEKRRKKMREPPYFIGYGKIRLNIHRIVTGKYFDLIIALVIGLNVITMSLEHYMMPMELEFALKLFNFIFTSVFIVEAIMKAVALGLKRYLTDKWNQLDVIIVSLSIMGIILEEMESTFIPINPTIIRVMRVARIARVLKLLKMAKGIRQLLDTVMQALPQVGNLGLLFFLLFFIFAALGTELFGRLECDEEHPCQGLGEHAHFQNFGMAFLTLFRVATGDNWNGIMKDTLRDKCDPSSDCLRNCCISPVIAPLYFVIFVLMAQFVLVNVVVAVLMKHLEESHHQMDEDEDFEIDQEIAREIEAERKALAEAIERRKREKSLKVRRPLLKMASLPSNFTFTLADETTTPMTPPPAQPGYRPTIIKSLSNNFDTTTSSSLKNRSSSKKKTKNSLQMKNNNNQNHQQNIMDSSISLNNDDDGRSNYFNFPPSTTTTNKLTKLNGILKKSHSLKVAKTSTTMNGKTSEQNCLLVTIPKPKHGHGHLLSSKSMIDNFNDLKLSNDDQSRRFVDSISGFNSNHPNPNRQSSIIQSPPVMIKIDDCYPTSNNNNNNTIDEKIDPKSEMMIIDHHGNDNGGGGSSGLHLGSDLLTTTNVTTTTTIASPSRIQKYRKLSDFLDEESGPLSPALFRTYPELFNSDTNTYNDNDDLNEDLNDDDNDQQSSKQQNQNNNNNKKIDNNKINDNDQDNTSLASIESWPSGDPDD</sequence>
<feature type="compositionally biased region" description="Basic residues" evidence="17">
    <location>
        <begin position="459"/>
        <end position="472"/>
    </location>
</feature>
<feature type="region of interest" description="Disordered" evidence="17">
    <location>
        <begin position="526"/>
        <end position="592"/>
    </location>
</feature>
<evidence type="ECO:0000256" key="15">
    <source>
        <dbReference type="PIRSR" id="PIRSR602077-1"/>
    </source>
</evidence>
<keyword evidence="2" id="KW-0813">Transport</keyword>
<dbReference type="RefSeq" id="XP_027195936.1">
    <property type="nucleotide sequence ID" value="XM_027340135.1"/>
</dbReference>
<feature type="region of interest" description="Disordered" evidence="17">
    <location>
        <begin position="1089"/>
        <end position="1114"/>
    </location>
</feature>
<feature type="binding site" evidence="15">
    <location>
        <position position="1813"/>
    </location>
    <ligand>
        <name>Ca(2+)</name>
        <dbReference type="ChEBI" id="CHEBI:29108"/>
    </ligand>
</feature>
<feature type="transmembrane region" description="Helical" evidence="18">
    <location>
        <begin position="129"/>
        <end position="151"/>
    </location>
</feature>
<dbReference type="InterPro" id="IPR005821">
    <property type="entry name" value="Ion_trans_dom"/>
</dbReference>
<feature type="transmembrane region" description="Helical" evidence="18">
    <location>
        <begin position="964"/>
        <end position="980"/>
    </location>
</feature>
<reference evidence="22" key="1">
    <citation type="submission" date="2025-08" db="UniProtKB">
        <authorList>
            <consortium name="RefSeq"/>
        </authorList>
    </citation>
    <scope>IDENTIFICATION</scope>
    <source>
        <strain evidence="22">Airmid</strain>
    </source>
</reference>
<comment type="catalytic activity">
    <reaction evidence="14">
        <text>Ca(2+)(in) = Ca(2+)(out)</text>
        <dbReference type="Rhea" id="RHEA:29671"/>
        <dbReference type="ChEBI" id="CHEBI:29108"/>
    </reaction>
</comment>
<evidence type="ECO:0000256" key="6">
    <source>
        <dbReference type="ARBA" id="ARBA00022737"/>
    </source>
</evidence>
<evidence type="ECO:0000256" key="9">
    <source>
        <dbReference type="ARBA" id="ARBA00022989"/>
    </source>
</evidence>
<keyword evidence="21" id="KW-1185">Reference proteome</keyword>
<keyword evidence="11 18" id="KW-0472">Membrane</keyword>
<dbReference type="KEGG" id="dpte:113790463"/>
<dbReference type="GO" id="GO:0001518">
    <property type="term" value="C:voltage-gated sodium channel complex"/>
    <property type="evidence" value="ECO:0007669"/>
    <property type="project" value="TreeGrafter"/>
</dbReference>
<dbReference type="GO" id="GO:0005891">
    <property type="term" value="C:voltage-gated calcium channel complex"/>
    <property type="evidence" value="ECO:0007669"/>
    <property type="project" value="InterPro"/>
</dbReference>
<feature type="region of interest" description="Disordered" evidence="17">
    <location>
        <begin position="670"/>
        <end position="752"/>
    </location>
</feature>